<dbReference type="RefSeq" id="WP_040724262.1">
    <property type="nucleotide sequence ID" value="NZ_CAWPHS010000014.1"/>
</dbReference>
<evidence type="ECO:0008006" key="3">
    <source>
        <dbReference type="Google" id="ProtNLM"/>
    </source>
</evidence>
<evidence type="ECO:0000313" key="1">
    <source>
        <dbReference type="EMBL" id="NKY87741.1"/>
    </source>
</evidence>
<gene>
    <name evidence="1" type="ORF">HGA07_19160</name>
</gene>
<keyword evidence="2" id="KW-1185">Reference proteome</keyword>
<dbReference type="EMBL" id="JAAXPE010000021">
    <property type="protein sequence ID" value="NKY87741.1"/>
    <property type="molecule type" value="Genomic_DNA"/>
</dbReference>
<evidence type="ECO:0000313" key="2">
    <source>
        <dbReference type="Proteomes" id="UP000523447"/>
    </source>
</evidence>
<protein>
    <recommendedName>
        <fullName evidence="3">Tocopherol cyclase-like protein</fullName>
    </recommendedName>
</protein>
<name>A0A7X6RJ19_9NOCA</name>
<reference evidence="1 2" key="1">
    <citation type="submission" date="2020-04" db="EMBL/GenBank/DDBJ databases">
        <title>MicrobeNet Type strains.</title>
        <authorList>
            <person name="Nicholson A.C."/>
        </authorList>
    </citation>
    <scope>NUCLEOTIDE SEQUENCE [LARGE SCALE GENOMIC DNA]</scope>
    <source>
        <strain evidence="1 2">DSM 44445</strain>
    </source>
</reference>
<accession>A0A7X6RJ19</accession>
<dbReference type="AlphaFoldDB" id="A0A7X6RJ19"/>
<comment type="caution">
    <text evidence="1">The sequence shown here is derived from an EMBL/GenBank/DDBJ whole genome shotgun (WGS) entry which is preliminary data.</text>
</comment>
<sequence length="336" mass="37769">MASHKLGDFGTQPVVGTFDPAPDDMAVLTSKHGIGLQTTWLYGFFRDEDGLTYCAERKFVGSLTSGCFVMTQNGDPAAELDVHKDSGRSARGELRRVLDGKSRRWFDPVFQRLPEGTLPAGEQPVELEFTRERLIYNEGDILSLEGPSAGLGVQFFIPSLERPLLYTSTCFWMEGLFQGKQVSGPIWFDNAFWRHGLEWKEYGYFTDYQIMWHVFCNKFDDGSFEWGHLVSGRDGFSPGVVVQSNGDVAMTSRTDPLFTLDADAWPVDTTWGIGDKTYRFVGPENGRMTEFSQSRWANYRAQLGQTRLVGDTRTLADGLTWNEGFTDRIGPDGRPA</sequence>
<organism evidence="1 2">
    <name type="scientific">Nocardia veterana</name>
    <dbReference type="NCBI Taxonomy" id="132249"/>
    <lineage>
        <taxon>Bacteria</taxon>
        <taxon>Bacillati</taxon>
        <taxon>Actinomycetota</taxon>
        <taxon>Actinomycetes</taxon>
        <taxon>Mycobacteriales</taxon>
        <taxon>Nocardiaceae</taxon>
        <taxon>Nocardia</taxon>
    </lineage>
</organism>
<proteinExistence type="predicted"/>
<dbReference type="Proteomes" id="UP000523447">
    <property type="component" value="Unassembled WGS sequence"/>
</dbReference>